<name>A0A077ZTB6_STYLE</name>
<dbReference type="InParanoid" id="A0A077ZTB6"/>
<evidence type="ECO:0000256" key="1">
    <source>
        <dbReference type="SAM" id="Coils"/>
    </source>
</evidence>
<dbReference type="EMBL" id="CCKQ01002035">
    <property type="protein sequence ID" value="CDW73133.1"/>
    <property type="molecule type" value="Genomic_DNA"/>
</dbReference>
<feature type="coiled-coil region" evidence="1">
    <location>
        <begin position="123"/>
        <end position="150"/>
    </location>
</feature>
<dbReference type="Proteomes" id="UP000039865">
    <property type="component" value="Unassembled WGS sequence"/>
</dbReference>
<evidence type="ECO:0000313" key="3">
    <source>
        <dbReference type="EMBL" id="CDW73133.1"/>
    </source>
</evidence>
<organism evidence="3 4">
    <name type="scientific">Stylonychia lemnae</name>
    <name type="common">Ciliate</name>
    <dbReference type="NCBI Taxonomy" id="5949"/>
    <lineage>
        <taxon>Eukaryota</taxon>
        <taxon>Sar</taxon>
        <taxon>Alveolata</taxon>
        <taxon>Ciliophora</taxon>
        <taxon>Intramacronucleata</taxon>
        <taxon>Spirotrichea</taxon>
        <taxon>Stichotrichia</taxon>
        <taxon>Sporadotrichida</taxon>
        <taxon>Oxytrichidae</taxon>
        <taxon>Stylonychinae</taxon>
        <taxon>Stylonychia</taxon>
    </lineage>
</organism>
<protein>
    <recommendedName>
        <fullName evidence="5">DUF4200 domain-containing protein</fullName>
    </recommendedName>
</protein>
<keyword evidence="4" id="KW-1185">Reference proteome</keyword>
<evidence type="ECO:0000256" key="2">
    <source>
        <dbReference type="SAM" id="MobiDB-lite"/>
    </source>
</evidence>
<proteinExistence type="predicted"/>
<accession>A0A077ZTB6</accession>
<evidence type="ECO:0000313" key="4">
    <source>
        <dbReference type="Proteomes" id="UP000039865"/>
    </source>
</evidence>
<evidence type="ECO:0008006" key="5">
    <source>
        <dbReference type="Google" id="ProtNLM"/>
    </source>
</evidence>
<keyword evidence="1" id="KW-0175">Coiled coil</keyword>
<sequence>MNQTLQVYNQSDQNGLSSRNSSQPIRTQTLRYLQIKNNIVNRNDIKMSCIDTSRKILFKQISINTKLQELDGIENEMITERDKLYDAQDSLQIDGLKFKNFQEEEEIKKQQIELQSLIVNEEKKLVDSKLARLENEIAFVEHEIKQTQEDIQPMIYSKKFVNDIAEEFIYSRNRNLQTFQQQKRELTFGKNNSLSKASLYSGSNTFLTQNQQQEDSNIIKQESGNNSSDKDMIPFEKSQMHQFIHEVEESNLFLMRIIEDEEQQFKKEMDRWHEQQNNIKQRTKEIMSNTEIIQQKKDLQQKILWQTEKKVDHEYEKIKKNQALQSKDQFDEVIQIIKDMHLRLHPDQEKLEYDQSQISLQQILKQLEDKVGYLAEANDHIHSLAQKDQQLNKELTDKIKVLDGARKLKKYQELKEREKTIEKMNYEKNMERVRRTENVKVIVGRKNQNRSQKPERDTQIKLTKLNQDEIDFQKYVNGI</sequence>
<gene>
    <name evidence="3" type="primary">Contig13380.g14275</name>
    <name evidence="3" type="ORF">STYLEM_2105</name>
</gene>
<feature type="region of interest" description="Disordered" evidence="2">
    <location>
        <begin position="1"/>
        <end position="23"/>
    </location>
</feature>
<dbReference type="AlphaFoldDB" id="A0A077ZTB6"/>
<reference evidence="3 4" key="1">
    <citation type="submission" date="2014-06" db="EMBL/GenBank/DDBJ databases">
        <authorList>
            <person name="Swart Estienne"/>
        </authorList>
    </citation>
    <scope>NUCLEOTIDE SEQUENCE [LARGE SCALE GENOMIC DNA]</scope>
    <source>
        <strain evidence="3 4">130c</strain>
    </source>
</reference>